<evidence type="ECO:0000313" key="3">
    <source>
        <dbReference type="Proteomes" id="UP000694844"/>
    </source>
</evidence>
<dbReference type="KEGG" id="cvn:111136885"/>
<dbReference type="InterPro" id="IPR000315">
    <property type="entry name" value="Znf_B-box"/>
</dbReference>
<dbReference type="PROSITE" id="PS50119">
    <property type="entry name" value="ZF_BBOX"/>
    <property type="match status" value="1"/>
</dbReference>
<dbReference type="CDD" id="cd19814">
    <property type="entry name" value="Bbox1_RNF207-like"/>
    <property type="match status" value="1"/>
</dbReference>
<dbReference type="Proteomes" id="UP000694844">
    <property type="component" value="Chromosome 5"/>
</dbReference>
<dbReference type="AlphaFoldDB" id="A0A8B8EUZ4"/>
<keyword evidence="1" id="KW-0479">Metal-binding</keyword>
<keyword evidence="3" id="KW-1185">Reference proteome</keyword>
<dbReference type="OrthoDB" id="6194963at2759"/>
<protein>
    <submittedName>
        <fullName evidence="4">Uncharacterized protein LOC111136885</fullName>
    </submittedName>
</protein>
<evidence type="ECO:0000313" key="4">
    <source>
        <dbReference type="RefSeq" id="XP_022343742.1"/>
    </source>
</evidence>
<reference evidence="4" key="1">
    <citation type="submission" date="2025-08" db="UniProtKB">
        <authorList>
            <consortium name="RefSeq"/>
        </authorList>
    </citation>
    <scope>IDENTIFICATION</scope>
    <source>
        <tissue evidence="4">Whole sample</tissue>
    </source>
</reference>
<keyword evidence="1" id="KW-0862">Zinc</keyword>
<dbReference type="GO" id="GO:0008270">
    <property type="term" value="F:zinc ion binding"/>
    <property type="evidence" value="ECO:0007669"/>
    <property type="project" value="UniProtKB-KW"/>
</dbReference>
<organism evidence="3 4">
    <name type="scientific">Crassostrea virginica</name>
    <name type="common">Eastern oyster</name>
    <dbReference type="NCBI Taxonomy" id="6565"/>
    <lineage>
        <taxon>Eukaryota</taxon>
        <taxon>Metazoa</taxon>
        <taxon>Spiralia</taxon>
        <taxon>Lophotrochozoa</taxon>
        <taxon>Mollusca</taxon>
        <taxon>Bivalvia</taxon>
        <taxon>Autobranchia</taxon>
        <taxon>Pteriomorphia</taxon>
        <taxon>Ostreida</taxon>
        <taxon>Ostreoidea</taxon>
        <taxon>Ostreidae</taxon>
        <taxon>Crassostrea</taxon>
    </lineage>
</organism>
<evidence type="ECO:0000259" key="2">
    <source>
        <dbReference type="PROSITE" id="PS50119"/>
    </source>
</evidence>
<dbReference type="Gene3D" id="2.120.10.30">
    <property type="entry name" value="TolB, C-terminal domain"/>
    <property type="match status" value="1"/>
</dbReference>
<accession>A0A8B8EUZ4</accession>
<evidence type="ECO:0000256" key="1">
    <source>
        <dbReference type="PROSITE-ProRule" id="PRU00024"/>
    </source>
</evidence>
<dbReference type="InterPro" id="IPR011042">
    <property type="entry name" value="6-blade_b-propeller_TolB-like"/>
</dbReference>
<name>A0A8B8EUZ4_CRAVI</name>
<keyword evidence="1" id="KW-0863">Zinc-finger</keyword>
<dbReference type="GeneID" id="111136885"/>
<dbReference type="SUPFAM" id="SSF101898">
    <property type="entry name" value="NHL repeat"/>
    <property type="match status" value="1"/>
</dbReference>
<gene>
    <name evidence="4" type="primary">LOC111136885</name>
</gene>
<dbReference type="RefSeq" id="XP_022343742.1">
    <property type="nucleotide sequence ID" value="XM_022488034.1"/>
</dbReference>
<feature type="domain" description="B box-type" evidence="2">
    <location>
        <begin position="10"/>
        <end position="55"/>
    </location>
</feature>
<proteinExistence type="predicted"/>
<sequence length="479" mass="53497">MDDALLRSAQSFKPCTLCDGIAEYHCDTCGDDLCQVCRKGHLRSNASKLHQVVSYSDKYTEKALPEKTLPHPRILNTPPEIAASARNAECITEEHELCREISLDDQTVTASDFEPSDVTDSDFCDDFTIHSTIEGSNAISEVVQNPDNARAEVVWESAQRCAEGQTTVKDNSDTFSESLGSAQCVIVKDPSDLSDVDVPSLTWEKTVKMPTLNSKAGCHVTYVAPDKLWVSDMKGQLFLMDLHGNVLETIETRSGYGFHTVKQNGDLLYTDLESKQVIKMRFKQKKLGMKISSVLRRPLFKTSDWTPLCIHASRHNGDLLVGMVNGGRAGVARYDSSGREQQMIEFDNTNKPLYELPQYITENFNFDVITSDRTGIVVVDYSGKRKWSYSGSGKSTSVSGKTGICFLPAGICCDILLNIAVYDVFDNRVHLLNKDGKYLSRLLVLGNAWIPQGLCFDEQNNLYCGDRSKILVFKYEYLY</sequence>